<dbReference type="InterPro" id="IPR046350">
    <property type="entry name" value="Cystatin_sf"/>
</dbReference>
<keyword evidence="7" id="KW-1185">Reference proteome</keyword>
<feature type="domain" description="Cystatin" evidence="5">
    <location>
        <begin position="87"/>
        <end position="173"/>
    </location>
</feature>
<evidence type="ECO:0000256" key="2">
    <source>
        <dbReference type="ARBA" id="ARBA00023157"/>
    </source>
</evidence>
<dbReference type="CDD" id="cd00042">
    <property type="entry name" value="CY"/>
    <property type="match status" value="1"/>
</dbReference>
<sequence length="200" mass="21621">MKLWAMFAVLGLLVMGTWAQGVMPTVDLPPCDSPEAEAAGSAWSSRQVSLGVGLSGNHMSHLRSYTTEPMPGQTETSNKSAEDMCLGCPQLIPLNDTDGLQLIESSLNDFNKNQTLNSKFALFEIGRMASQVLPGGIKYFAEYAIIDTNCTSYDDDSCIPQNHTVAIHGFCLAEGFADFNQVDCNIFPDTVNKSSCSSAY</sequence>
<organism evidence="6 7">
    <name type="scientific">Triplophysa tibetana</name>
    <dbReference type="NCBI Taxonomy" id="1572043"/>
    <lineage>
        <taxon>Eukaryota</taxon>
        <taxon>Metazoa</taxon>
        <taxon>Chordata</taxon>
        <taxon>Craniata</taxon>
        <taxon>Vertebrata</taxon>
        <taxon>Euteleostomi</taxon>
        <taxon>Actinopterygii</taxon>
        <taxon>Neopterygii</taxon>
        <taxon>Teleostei</taxon>
        <taxon>Ostariophysi</taxon>
        <taxon>Cypriniformes</taxon>
        <taxon>Nemacheilidae</taxon>
        <taxon>Triplophysa</taxon>
    </lineage>
</organism>
<evidence type="ECO:0000259" key="5">
    <source>
        <dbReference type="Pfam" id="PF00031"/>
    </source>
</evidence>
<dbReference type="Pfam" id="PF00031">
    <property type="entry name" value="Cystatin"/>
    <property type="match status" value="1"/>
</dbReference>
<accession>A0A5A9PCF4</accession>
<proteinExistence type="predicted"/>
<name>A0A5A9PCF4_9TELE</name>
<reference evidence="6 7" key="1">
    <citation type="journal article" date="2019" name="Mol. Ecol. Resour.">
        <title>Chromosome-level genome assembly of Triplophysa tibetana, a fish adapted to the harsh high-altitude environment of the Tibetan Plateau.</title>
        <authorList>
            <person name="Yang X."/>
            <person name="Liu H."/>
            <person name="Ma Z."/>
            <person name="Zou Y."/>
            <person name="Zou M."/>
            <person name="Mao Y."/>
            <person name="Li X."/>
            <person name="Wang H."/>
            <person name="Chen T."/>
            <person name="Wang W."/>
            <person name="Yang R."/>
        </authorList>
    </citation>
    <scope>NUCLEOTIDE SEQUENCE [LARGE SCALE GENOMIC DNA]</scope>
    <source>
        <strain evidence="6">TTIB1903HZAU</strain>
        <tissue evidence="6">Muscle</tissue>
    </source>
</reference>
<feature type="signal peptide" evidence="4">
    <location>
        <begin position="1"/>
        <end position="19"/>
    </location>
</feature>
<evidence type="ECO:0000256" key="1">
    <source>
        <dbReference type="ARBA" id="ARBA00022729"/>
    </source>
</evidence>
<keyword evidence="1 4" id="KW-0732">Signal</keyword>
<dbReference type="GO" id="GO:0031012">
    <property type="term" value="C:extracellular matrix"/>
    <property type="evidence" value="ECO:0007669"/>
    <property type="project" value="TreeGrafter"/>
</dbReference>
<dbReference type="InterPro" id="IPR000010">
    <property type="entry name" value="Cystatin_dom"/>
</dbReference>
<dbReference type="Gene3D" id="3.10.450.10">
    <property type="match status" value="1"/>
</dbReference>
<gene>
    <name evidence="6" type="ORF">E1301_Tti011360</name>
</gene>
<evidence type="ECO:0000313" key="6">
    <source>
        <dbReference type="EMBL" id="KAA0718861.1"/>
    </source>
</evidence>
<dbReference type="InterPro" id="IPR050735">
    <property type="entry name" value="Kininogen_Fetuin_HRG"/>
</dbReference>
<evidence type="ECO:0000256" key="4">
    <source>
        <dbReference type="SAM" id="SignalP"/>
    </source>
</evidence>
<dbReference type="PANTHER" id="PTHR13814">
    <property type="entry name" value="FETUIN"/>
    <property type="match status" value="1"/>
</dbReference>
<dbReference type="PANTHER" id="PTHR13814:SF6">
    <property type="entry name" value="ALPHA-2-HS-GLYCOPROTEIN"/>
    <property type="match status" value="1"/>
</dbReference>
<evidence type="ECO:0000256" key="3">
    <source>
        <dbReference type="ARBA" id="ARBA00023180"/>
    </source>
</evidence>
<evidence type="ECO:0000313" key="7">
    <source>
        <dbReference type="Proteomes" id="UP000324632"/>
    </source>
</evidence>
<dbReference type="SUPFAM" id="SSF54403">
    <property type="entry name" value="Cystatin/monellin"/>
    <property type="match status" value="1"/>
</dbReference>
<protein>
    <recommendedName>
        <fullName evidence="5">Cystatin domain-containing protein</fullName>
    </recommendedName>
</protein>
<dbReference type="EMBL" id="SOYY01000007">
    <property type="protein sequence ID" value="KAA0718861.1"/>
    <property type="molecule type" value="Genomic_DNA"/>
</dbReference>
<dbReference type="GO" id="GO:0004869">
    <property type="term" value="F:cysteine-type endopeptidase inhibitor activity"/>
    <property type="evidence" value="ECO:0007669"/>
    <property type="project" value="InterPro"/>
</dbReference>
<dbReference type="Proteomes" id="UP000324632">
    <property type="component" value="Chromosome 7"/>
</dbReference>
<dbReference type="AlphaFoldDB" id="A0A5A9PCF4"/>
<keyword evidence="2" id="KW-1015">Disulfide bond</keyword>
<keyword evidence="3" id="KW-0325">Glycoprotein</keyword>
<dbReference type="GO" id="GO:0072562">
    <property type="term" value="C:blood microparticle"/>
    <property type="evidence" value="ECO:0007669"/>
    <property type="project" value="TreeGrafter"/>
</dbReference>
<comment type="caution">
    <text evidence="6">The sequence shown here is derived from an EMBL/GenBank/DDBJ whole genome shotgun (WGS) entry which is preliminary data.</text>
</comment>
<feature type="chain" id="PRO_5022918598" description="Cystatin domain-containing protein" evidence="4">
    <location>
        <begin position="20"/>
        <end position="200"/>
    </location>
</feature>
<dbReference type="FunFam" id="3.10.450.10:FF:000002">
    <property type="entry name" value="Kininogen 1"/>
    <property type="match status" value="1"/>
</dbReference>